<reference evidence="1" key="1">
    <citation type="submission" date="2018-05" db="EMBL/GenBank/DDBJ databases">
        <authorList>
            <person name="Lanie J.A."/>
            <person name="Ng W.-L."/>
            <person name="Kazmierczak K.M."/>
            <person name="Andrzejewski T.M."/>
            <person name="Davidsen T.M."/>
            <person name="Wayne K.J."/>
            <person name="Tettelin H."/>
            <person name="Glass J.I."/>
            <person name="Rusch D."/>
            <person name="Podicherti R."/>
            <person name="Tsui H.-C.T."/>
            <person name="Winkler M.E."/>
        </authorList>
    </citation>
    <scope>NUCLEOTIDE SEQUENCE</scope>
</reference>
<organism evidence="1">
    <name type="scientific">marine metagenome</name>
    <dbReference type="NCBI Taxonomy" id="408172"/>
    <lineage>
        <taxon>unclassified sequences</taxon>
        <taxon>metagenomes</taxon>
        <taxon>ecological metagenomes</taxon>
    </lineage>
</organism>
<sequence length="62" mass="7002">MKKLFINNRFILVFLLTFILSYHNQVYGQLDNTQQMTKSGTTAAQFLKIGVDARATAMGNAF</sequence>
<evidence type="ECO:0000313" key="1">
    <source>
        <dbReference type="EMBL" id="SVB45135.1"/>
    </source>
</evidence>
<protein>
    <submittedName>
        <fullName evidence="1">Uncharacterized protein</fullName>
    </submittedName>
</protein>
<gene>
    <name evidence="1" type="ORF">METZ01_LOCUS197989</name>
</gene>
<proteinExistence type="predicted"/>
<dbReference type="AlphaFoldDB" id="A0A382E3U1"/>
<name>A0A382E3U1_9ZZZZ</name>
<dbReference type="EMBL" id="UINC01042463">
    <property type="protein sequence ID" value="SVB45135.1"/>
    <property type="molecule type" value="Genomic_DNA"/>
</dbReference>
<feature type="non-terminal residue" evidence="1">
    <location>
        <position position="62"/>
    </location>
</feature>
<accession>A0A382E3U1</accession>